<dbReference type="SMART" id="SM00248">
    <property type="entry name" value="ANK"/>
    <property type="match status" value="2"/>
</dbReference>
<keyword evidence="3" id="KW-1185">Reference proteome</keyword>
<dbReference type="PANTHER" id="PTHR24198:SF165">
    <property type="entry name" value="ANKYRIN REPEAT-CONTAINING PROTEIN-RELATED"/>
    <property type="match status" value="1"/>
</dbReference>
<dbReference type="Proteomes" id="UP000692954">
    <property type="component" value="Unassembled WGS sequence"/>
</dbReference>
<dbReference type="EMBL" id="CAJJDN010000007">
    <property type="protein sequence ID" value="CAD8053335.1"/>
    <property type="molecule type" value="Genomic_DNA"/>
</dbReference>
<evidence type="ECO:0000256" key="1">
    <source>
        <dbReference type="PROSITE-ProRule" id="PRU00023"/>
    </source>
</evidence>
<gene>
    <name evidence="2" type="ORF">PSON_ATCC_30995.1.T0070289</name>
</gene>
<dbReference type="OrthoDB" id="10258888at2759"/>
<proteinExistence type="predicted"/>
<protein>
    <recommendedName>
        <fullName evidence="4">Ankyrin repeat protein</fullName>
    </recommendedName>
</protein>
<evidence type="ECO:0000313" key="3">
    <source>
        <dbReference type="Proteomes" id="UP000692954"/>
    </source>
</evidence>
<comment type="caution">
    <text evidence="2">The sequence shown here is derived from an EMBL/GenBank/DDBJ whole genome shotgun (WGS) entry which is preliminary data.</text>
</comment>
<evidence type="ECO:0000313" key="2">
    <source>
        <dbReference type="EMBL" id="CAD8053335.1"/>
    </source>
</evidence>
<dbReference type="PANTHER" id="PTHR24198">
    <property type="entry name" value="ANKYRIN REPEAT AND PROTEIN KINASE DOMAIN-CONTAINING PROTEIN"/>
    <property type="match status" value="1"/>
</dbReference>
<dbReference type="InterPro" id="IPR002110">
    <property type="entry name" value="Ankyrin_rpt"/>
</dbReference>
<keyword evidence="1" id="KW-0040">ANK repeat</keyword>
<dbReference type="PROSITE" id="PS50088">
    <property type="entry name" value="ANK_REPEAT"/>
    <property type="match status" value="1"/>
</dbReference>
<organism evidence="2 3">
    <name type="scientific">Paramecium sonneborni</name>
    <dbReference type="NCBI Taxonomy" id="65129"/>
    <lineage>
        <taxon>Eukaryota</taxon>
        <taxon>Sar</taxon>
        <taxon>Alveolata</taxon>
        <taxon>Ciliophora</taxon>
        <taxon>Intramacronucleata</taxon>
        <taxon>Oligohymenophorea</taxon>
        <taxon>Peniculida</taxon>
        <taxon>Parameciidae</taxon>
        <taxon>Paramecium</taxon>
    </lineage>
</organism>
<sequence length="171" mass="20033">MSCTYKMRERFLNILKQVLFVAKYMCRVNFWFDYPIKYNNKFYELIIEGNYNSIILTLQDEPQLVHSRNKDGQTPLYVACICDNALLTKLFIKNCCNIEALDNKQLSPLYYAFKANSNDCFKILLHSKAKTWSPPGAPGGKVDKNQMNVAQKNLLMHARLIYIFTIWKIKK</sequence>
<reference evidence="2" key="1">
    <citation type="submission" date="2021-01" db="EMBL/GenBank/DDBJ databases">
        <authorList>
            <consortium name="Genoscope - CEA"/>
            <person name="William W."/>
        </authorList>
    </citation>
    <scope>NUCLEOTIDE SEQUENCE</scope>
</reference>
<dbReference type="AlphaFoldDB" id="A0A8S1KH99"/>
<dbReference type="Pfam" id="PF12796">
    <property type="entry name" value="Ank_2"/>
    <property type="match status" value="1"/>
</dbReference>
<name>A0A8S1KH99_9CILI</name>
<evidence type="ECO:0008006" key="4">
    <source>
        <dbReference type="Google" id="ProtNLM"/>
    </source>
</evidence>
<accession>A0A8S1KH99</accession>
<feature type="repeat" description="ANK" evidence="1">
    <location>
        <begin position="71"/>
        <end position="103"/>
    </location>
</feature>